<evidence type="ECO:0000313" key="7">
    <source>
        <dbReference type="EMBL" id="KMZ00742.1"/>
    </source>
</evidence>
<keyword evidence="2" id="KW-0722">Serine protease inhibitor</keyword>
<dbReference type="AlphaFoldDB" id="A0A0J9UPX0"/>
<keyword evidence="4" id="KW-0732">Signal</keyword>
<dbReference type="SUPFAM" id="SSF56574">
    <property type="entry name" value="Serpins"/>
    <property type="match status" value="1"/>
</dbReference>
<dbReference type="InterPro" id="IPR042185">
    <property type="entry name" value="Serpin_sf_2"/>
</dbReference>
<feature type="chain" id="PRO_5007412403" evidence="4">
    <location>
        <begin position="18"/>
        <end position="418"/>
    </location>
</feature>
<evidence type="ECO:0000256" key="1">
    <source>
        <dbReference type="ARBA" id="ARBA00022690"/>
    </source>
</evidence>
<reference evidence="6" key="2">
    <citation type="submission" date="2014-06" db="EMBL/GenBank/DDBJ databases">
        <authorList>
            <person name="Hu T."/>
            <person name="Eisen M.B."/>
            <person name="Thornton K.R."/>
            <person name="Andolfatto P."/>
        </authorList>
    </citation>
    <scope>NUCLEOTIDE SEQUENCE</scope>
    <source>
        <strain evidence="6">W501</strain>
    </source>
</reference>
<evidence type="ECO:0000256" key="3">
    <source>
        <dbReference type="RuleBase" id="RU000411"/>
    </source>
</evidence>
<dbReference type="InterPro" id="IPR036186">
    <property type="entry name" value="Serpin_sf"/>
</dbReference>
<dbReference type="Bgee" id="FBgn0186547">
    <property type="expression patterns" value="Expressed in male reproductive system and 2 other cell types or tissues"/>
</dbReference>
<name>A0A0J9UPX0_DROSI</name>
<dbReference type="GO" id="GO:0005615">
    <property type="term" value="C:extracellular space"/>
    <property type="evidence" value="ECO:0007669"/>
    <property type="project" value="InterPro"/>
</dbReference>
<dbReference type="OrthoDB" id="7842533at2759"/>
<dbReference type="Gene3D" id="3.30.497.10">
    <property type="entry name" value="Antithrombin, subunit I, domain 2"/>
    <property type="match status" value="1"/>
</dbReference>
<evidence type="ECO:0000256" key="2">
    <source>
        <dbReference type="ARBA" id="ARBA00022900"/>
    </source>
</evidence>
<dbReference type="SMART" id="SM00093">
    <property type="entry name" value="SERPIN"/>
    <property type="match status" value="1"/>
</dbReference>
<proteinExistence type="inferred from homology"/>
<dbReference type="Gene3D" id="2.30.39.10">
    <property type="entry name" value="Alpha-1-antitrypsin, domain 1"/>
    <property type="match status" value="1"/>
</dbReference>
<dbReference type="InterPro" id="IPR023796">
    <property type="entry name" value="Serpin_dom"/>
</dbReference>
<comment type="similarity">
    <text evidence="3">Belongs to the serpin family.</text>
</comment>
<dbReference type="InterPro" id="IPR000215">
    <property type="entry name" value="Serpin_fam"/>
</dbReference>
<dbReference type="PANTHER" id="PTHR11461">
    <property type="entry name" value="SERINE PROTEASE INHIBITOR, SERPIN"/>
    <property type="match status" value="1"/>
</dbReference>
<sequence>MKLGFLGLFVMVLSLRAYQCIIREHKISPFIKTMERRTQFGIKMLQIESTHIKQENFAMTPFSTWSLMLMFFEAADVGKFAYNELQKVLDLSLEYPKLRMWYEDARVYHHFDSENTKLFSLRYAYYDDDKDIIFVEEFNSTVLSGEGNVVLKEGQPRAVKFTEGASEIINADIAKASHGKILGTYSRSSFNRNDTILGLTVSYFKAKWKYPFDKSQTKVEQFYDSSGKPAGKVNMMVQTGKFAYIRSIKRLDADFLMLPFAEQELVMIVILPKPSHSVSQVLNQFKSYRLVPILNMLNDSKNETDVEVKLPKFDTLSVLPLVRPLNEAGITELNYYEFPELERMLIADGFRSVYLSHYDQFARIVVDEEGLPDAVPQKSSGTDNKFKFHMNRPFAYFVLEKNYKLLLHSGVFQKGDVQ</sequence>
<reference evidence="6" key="3">
    <citation type="submission" date="2015-04" db="EMBL/GenBank/DDBJ databases">
        <authorList>
            <consortium name="FlyBase"/>
        </authorList>
    </citation>
    <scope>NUCLEOTIDE SEQUENCE</scope>
    <source>
        <strain evidence="6">W501</strain>
    </source>
</reference>
<dbReference type="Proteomes" id="UP000035880">
    <property type="component" value="Chromosome 3L"/>
</dbReference>
<organism evidence="6">
    <name type="scientific">Drosophila simulans</name>
    <name type="common">Fruit fly</name>
    <dbReference type="NCBI Taxonomy" id="7240"/>
    <lineage>
        <taxon>Eukaryota</taxon>
        <taxon>Metazoa</taxon>
        <taxon>Ecdysozoa</taxon>
        <taxon>Arthropoda</taxon>
        <taxon>Hexapoda</taxon>
        <taxon>Insecta</taxon>
        <taxon>Pterygota</taxon>
        <taxon>Neoptera</taxon>
        <taxon>Endopterygota</taxon>
        <taxon>Diptera</taxon>
        <taxon>Brachycera</taxon>
        <taxon>Muscomorpha</taxon>
        <taxon>Ephydroidea</taxon>
        <taxon>Drosophilidae</taxon>
        <taxon>Drosophila</taxon>
        <taxon>Sophophora</taxon>
    </lineage>
</organism>
<evidence type="ECO:0000313" key="6">
    <source>
        <dbReference type="EMBL" id="KMZ00741.1"/>
    </source>
</evidence>
<accession>A0A0J9UPX0</accession>
<dbReference type="GO" id="GO:0004867">
    <property type="term" value="F:serine-type endopeptidase inhibitor activity"/>
    <property type="evidence" value="ECO:0007669"/>
    <property type="project" value="UniProtKB-KW"/>
</dbReference>
<dbReference type="Pfam" id="PF00079">
    <property type="entry name" value="Serpin"/>
    <property type="match status" value="1"/>
</dbReference>
<dbReference type="InterPro" id="IPR042178">
    <property type="entry name" value="Serpin_sf_1"/>
</dbReference>
<dbReference type="FunFam" id="2.30.39.10:FF:000025">
    <property type="entry name" value="Serpin 77Bb"/>
    <property type="match status" value="1"/>
</dbReference>
<feature type="domain" description="Serpin" evidence="5">
    <location>
        <begin position="42"/>
        <end position="415"/>
    </location>
</feature>
<feature type="signal peptide" evidence="4">
    <location>
        <begin position="1"/>
        <end position="17"/>
    </location>
</feature>
<dbReference type="EMBL" id="CM002912">
    <property type="protein sequence ID" value="KMZ00742.1"/>
    <property type="molecule type" value="Genomic_DNA"/>
</dbReference>
<dbReference type="EMBL" id="CM002912">
    <property type="protein sequence ID" value="KMZ00741.1"/>
    <property type="molecule type" value="Genomic_DNA"/>
</dbReference>
<dbReference type="KEGG" id="dsi:Dsimw501_GD14874"/>
<dbReference type="PANTHER" id="PTHR11461:SF367">
    <property type="entry name" value="GH21475P-RELATED"/>
    <property type="match status" value="1"/>
</dbReference>
<reference evidence="6" key="1">
    <citation type="journal article" date="2013" name="Genome Res.">
        <title>A second-generation assembly of the Drosophila simulans genome provides new insights into patterns of lineage-specific divergence.</title>
        <authorList>
            <person name="Hu T.T."/>
            <person name="Eisen M.B."/>
            <person name="Thornton K.R."/>
            <person name="Andolfatto P."/>
        </authorList>
    </citation>
    <scope>NUCLEOTIDE SEQUENCE [LARGE SCALE GENOMIC DNA]</scope>
    <source>
        <strain evidence="6">W501</strain>
    </source>
</reference>
<gene>
    <name evidence="6" type="primary">Dsim\GD14874</name>
    <name evidence="6" type="ORF">Dsimw501_GD14874</name>
</gene>
<keyword evidence="1" id="KW-0646">Protease inhibitor</keyword>
<evidence type="ECO:0000256" key="4">
    <source>
        <dbReference type="SAM" id="SignalP"/>
    </source>
</evidence>
<protein>
    <submittedName>
        <fullName evidence="6">Uncharacterized protein, isoform B</fullName>
    </submittedName>
    <submittedName>
        <fullName evidence="7">Uncharacterized protein, isoform C</fullName>
    </submittedName>
</protein>
<evidence type="ECO:0000259" key="5">
    <source>
        <dbReference type="SMART" id="SM00093"/>
    </source>
</evidence>